<feature type="transmembrane region" description="Helical" evidence="8">
    <location>
        <begin position="203"/>
        <end position="221"/>
    </location>
</feature>
<feature type="transmembrane region" description="Helical" evidence="8">
    <location>
        <begin position="97"/>
        <end position="115"/>
    </location>
</feature>
<comment type="caution">
    <text evidence="10">The sequence shown here is derived from an EMBL/GenBank/DDBJ whole genome shotgun (WGS) entry which is preliminary data.</text>
</comment>
<evidence type="ECO:0000256" key="3">
    <source>
        <dbReference type="ARBA" id="ARBA00022448"/>
    </source>
</evidence>
<dbReference type="GO" id="GO:0043190">
    <property type="term" value="C:ATP-binding cassette (ABC) transporter complex"/>
    <property type="evidence" value="ECO:0007669"/>
    <property type="project" value="InterPro"/>
</dbReference>
<dbReference type="InterPro" id="IPR000515">
    <property type="entry name" value="MetI-like"/>
</dbReference>
<dbReference type="Pfam" id="PF00528">
    <property type="entry name" value="BPD_transp_1"/>
    <property type="match status" value="1"/>
</dbReference>
<evidence type="ECO:0000256" key="6">
    <source>
        <dbReference type="ARBA" id="ARBA00022989"/>
    </source>
</evidence>
<sequence length="367" mass="40189">MAEATRPIPTNAPRAVAGPLDWVRRNLFPDWRQGLLTIVVSWLLLRAVPPLFDWLILEAAWTGTREDCVAAGGACWAFVGARWGQFIYGFYPPEHRWRVDLTMLALVASIAVLFLPRVAHKGWIITGAFLVLPVVAYVLLHGGLLGLEVVPTDRWGGFMLTLVVAVAGMMGALPLGILLALGRRSKMPAIRIFCVSFIEIFRAVPLITVLFMASVMLPLFLPQGFAMDKLLRALLGVALFNAALMAEVVRGGLQAIPRGQFEAATAAGMGYWKMMVFIILPQALRTVIPGLVNTYVAIIKDTTLVLIIGLFDLLGIVQAGISSSAWLAPSVTTTGYVFAGLGFWLLCFGLSRYSMHLERKLNTGRRR</sequence>
<reference evidence="10 11" key="1">
    <citation type="submission" date="2020-05" db="EMBL/GenBank/DDBJ databases">
        <title>Gimesia benthica sp. nov., a novel planctomycete isolated from a deep-sea water sample of the Northwest Indian Ocean.</title>
        <authorList>
            <person name="Wang J."/>
            <person name="Ruan C."/>
            <person name="Song L."/>
            <person name="Zhu Y."/>
            <person name="Li A."/>
            <person name="Zheng X."/>
            <person name="Wang L."/>
            <person name="Lu Z."/>
            <person name="Huang Y."/>
            <person name="Du W."/>
            <person name="Zhou Y."/>
            <person name="Huang L."/>
            <person name="Dai X."/>
        </authorList>
    </citation>
    <scope>NUCLEOTIDE SEQUENCE [LARGE SCALE GENOMIC DNA]</scope>
    <source>
        <strain evidence="10 11">YYQ-30</strain>
    </source>
</reference>
<dbReference type="InterPro" id="IPR010065">
    <property type="entry name" value="AA_ABC_transptr_permease_3TM"/>
</dbReference>
<feature type="transmembrane region" description="Helical" evidence="8">
    <location>
        <begin position="304"/>
        <end position="328"/>
    </location>
</feature>
<evidence type="ECO:0000256" key="2">
    <source>
        <dbReference type="ARBA" id="ARBA00010072"/>
    </source>
</evidence>
<keyword evidence="11" id="KW-1185">Reference proteome</keyword>
<comment type="subcellular location">
    <subcellularLocation>
        <location evidence="1">Cell inner membrane</location>
        <topology evidence="1">Multi-pass membrane protein</topology>
    </subcellularLocation>
    <subcellularLocation>
        <location evidence="8">Cell membrane</location>
        <topology evidence="8">Multi-pass membrane protein</topology>
    </subcellularLocation>
</comment>
<evidence type="ECO:0000256" key="5">
    <source>
        <dbReference type="ARBA" id="ARBA00022692"/>
    </source>
</evidence>
<feature type="transmembrane region" description="Helical" evidence="8">
    <location>
        <begin position="335"/>
        <end position="355"/>
    </location>
</feature>
<comment type="similarity">
    <text evidence="2">Belongs to the binding-protein-dependent transport system permease family. HisMQ subfamily.</text>
</comment>
<feature type="transmembrane region" description="Helical" evidence="8">
    <location>
        <begin position="122"/>
        <end position="140"/>
    </location>
</feature>
<keyword evidence="6 8" id="KW-1133">Transmembrane helix</keyword>
<dbReference type="PANTHER" id="PTHR30614:SF41">
    <property type="entry name" value="INNER MEMBRANE AMINO-ACID ABC TRANSPORTER PERMEASE PROTEIN YHDY"/>
    <property type="match status" value="1"/>
</dbReference>
<accession>A0A849L7J3</accession>
<dbReference type="RefSeq" id="WP_171326955.1">
    <property type="nucleotide sequence ID" value="NZ_JABFBC010000005.1"/>
</dbReference>
<dbReference type="PANTHER" id="PTHR30614">
    <property type="entry name" value="MEMBRANE COMPONENT OF AMINO ACID ABC TRANSPORTER"/>
    <property type="match status" value="1"/>
</dbReference>
<feature type="transmembrane region" description="Helical" evidence="8">
    <location>
        <begin position="274"/>
        <end position="298"/>
    </location>
</feature>
<evidence type="ECO:0000313" key="11">
    <source>
        <dbReference type="Proteomes" id="UP000572377"/>
    </source>
</evidence>
<feature type="transmembrane region" description="Helical" evidence="8">
    <location>
        <begin position="160"/>
        <end position="182"/>
    </location>
</feature>
<dbReference type="GO" id="GO:0006865">
    <property type="term" value="P:amino acid transport"/>
    <property type="evidence" value="ECO:0007669"/>
    <property type="project" value="TreeGrafter"/>
</dbReference>
<dbReference type="AlphaFoldDB" id="A0A849L7J3"/>
<dbReference type="SUPFAM" id="SSF161098">
    <property type="entry name" value="MetI-like"/>
    <property type="match status" value="1"/>
</dbReference>
<dbReference type="GO" id="GO:0022857">
    <property type="term" value="F:transmembrane transporter activity"/>
    <property type="evidence" value="ECO:0007669"/>
    <property type="project" value="InterPro"/>
</dbReference>
<protein>
    <submittedName>
        <fullName evidence="10">Amino acid ABC transporter permease</fullName>
    </submittedName>
</protein>
<dbReference type="PROSITE" id="PS50928">
    <property type="entry name" value="ABC_TM1"/>
    <property type="match status" value="1"/>
</dbReference>
<name>A0A849L7J3_9RHOB</name>
<evidence type="ECO:0000259" key="9">
    <source>
        <dbReference type="PROSITE" id="PS50928"/>
    </source>
</evidence>
<dbReference type="EMBL" id="JABFBC010000005">
    <property type="protein sequence ID" value="NNU82092.1"/>
    <property type="molecule type" value="Genomic_DNA"/>
</dbReference>
<keyword evidence="7 8" id="KW-0472">Membrane</keyword>
<proteinExistence type="inferred from homology"/>
<evidence type="ECO:0000256" key="1">
    <source>
        <dbReference type="ARBA" id="ARBA00004429"/>
    </source>
</evidence>
<dbReference type="Gene3D" id="1.10.3720.10">
    <property type="entry name" value="MetI-like"/>
    <property type="match status" value="1"/>
</dbReference>
<evidence type="ECO:0000313" key="10">
    <source>
        <dbReference type="EMBL" id="NNU82092.1"/>
    </source>
</evidence>
<dbReference type="InterPro" id="IPR035906">
    <property type="entry name" value="MetI-like_sf"/>
</dbReference>
<evidence type="ECO:0000256" key="4">
    <source>
        <dbReference type="ARBA" id="ARBA00022475"/>
    </source>
</evidence>
<evidence type="ECO:0000256" key="8">
    <source>
        <dbReference type="RuleBase" id="RU363032"/>
    </source>
</evidence>
<dbReference type="Proteomes" id="UP000572377">
    <property type="component" value="Unassembled WGS sequence"/>
</dbReference>
<evidence type="ECO:0000256" key="7">
    <source>
        <dbReference type="ARBA" id="ARBA00023136"/>
    </source>
</evidence>
<keyword evidence="3 8" id="KW-0813">Transport</keyword>
<dbReference type="NCBIfam" id="TIGR01726">
    <property type="entry name" value="HEQRo_perm_3TM"/>
    <property type="match status" value="1"/>
</dbReference>
<keyword evidence="4" id="KW-1003">Cell membrane</keyword>
<gene>
    <name evidence="10" type="ORF">HMH01_16770</name>
</gene>
<dbReference type="CDD" id="cd06261">
    <property type="entry name" value="TM_PBP2"/>
    <property type="match status" value="1"/>
</dbReference>
<dbReference type="InterPro" id="IPR043429">
    <property type="entry name" value="ArtM/GltK/GlnP/TcyL/YhdX-like"/>
</dbReference>
<keyword evidence="5 8" id="KW-0812">Transmembrane</keyword>
<feature type="transmembrane region" description="Helical" evidence="8">
    <location>
        <begin position="35"/>
        <end position="57"/>
    </location>
</feature>
<organism evidence="10 11">
    <name type="scientific">Halovulum dunhuangense</name>
    <dbReference type="NCBI Taxonomy" id="1505036"/>
    <lineage>
        <taxon>Bacteria</taxon>
        <taxon>Pseudomonadati</taxon>
        <taxon>Pseudomonadota</taxon>
        <taxon>Alphaproteobacteria</taxon>
        <taxon>Rhodobacterales</taxon>
        <taxon>Paracoccaceae</taxon>
        <taxon>Halovulum</taxon>
    </lineage>
</organism>
<feature type="domain" description="ABC transmembrane type-1" evidence="9">
    <location>
        <begin position="158"/>
        <end position="347"/>
    </location>
</feature>